<reference evidence="2 3" key="1">
    <citation type="journal article" date="2012" name="PLoS Pathog.">
        <title>Diverse lifestyles and strategies of plant pathogenesis encoded in the genomes of eighteen Dothideomycetes fungi.</title>
        <authorList>
            <person name="Ohm R.A."/>
            <person name="Feau N."/>
            <person name="Henrissat B."/>
            <person name="Schoch C.L."/>
            <person name="Horwitz B.A."/>
            <person name="Barry K.W."/>
            <person name="Condon B.J."/>
            <person name="Copeland A.C."/>
            <person name="Dhillon B."/>
            <person name="Glaser F."/>
            <person name="Hesse C.N."/>
            <person name="Kosti I."/>
            <person name="LaButti K."/>
            <person name="Lindquist E.A."/>
            <person name="Lucas S."/>
            <person name="Salamov A.A."/>
            <person name="Bradshaw R.E."/>
            <person name="Ciuffetti L."/>
            <person name="Hamelin R.C."/>
            <person name="Kema G.H.J."/>
            <person name="Lawrence C."/>
            <person name="Scott J.A."/>
            <person name="Spatafora J.W."/>
            <person name="Turgeon B.G."/>
            <person name="de Wit P.J.G.M."/>
            <person name="Zhong S."/>
            <person name="Goodwin S.B."/>
            <person name="Grigoriev I.V."/>
        </authorList>
    </citation>
    <scope>NUCLEOTIDE SEQUENCE [LARGE SCALE GENOMIC DNA]</scope>
    <source>
        <strain evidence="2">C5</strain>
        <strain evidence="3">C5 / ATCC 48332 / race O</strain>
    </source>
</reference>
<organism evidence="2 3">
    <name type="scientific">Cochliobolus heterostrophus (strain C5 / ATCC 48332 / race O)</name>
    <name type="common">Southern corn leaf blight fungus</name>
    <name type="synonym">Bipolaris maydis</name>
    <dbReference type="NCBI Taxonomy" id="701091"/>
    <lineage>
        <taxon>Eukaryota</taxon>
        <taxon>Fungi</taxon>
        <taxon>Dikarya</taxon>
        <taxon>Ascomycota</taxon>
        <taxon>Pezizomycotina</taxon>
        <taxon>Dothideomycetes</taxon>
        <taxon>Pleosporomycetidae</taxon>
        <taxon>Pleosporales</taxon>
        <taxon>Pleosporineae</taxon>
        <taxon>Pleosporaceae</taxon>
        <taxon>Bipolaris</taxon>
    </lineage>
</organism>
<dbReference type="AlphaFoldDB" id="M2UVD6"/>
<evidence type="ECO:0000313" key="1">
    <source>
        <dbReference type="EMBL" id="EMD88316.1"/>
    </source>
</evidence>
<gene>
    <name evidence="2" type="ORF">COCHEDRAFT_1030547</name>
    <name evidence="1" type="ORF">COCHEDRAFT_1033625</name>
</gene>
<evidence type="ECO:0000313" key="2">
    <source>
        <dbReference type="EMBL" id="EMD91782.1"/>
    </source>
</evidence>
<reference evidence="2" key="2">
    <citation type="submission" date="2012-06" db="EMBL/GenBank/DDBJ databases">
        <title>Comparative genome structure, secondary metabolite and effector coding capacity across Cochliobolus pathogens.</title>
        <authorList>
            <consortium name="US DOE Joint Genome Institute (JGI-PGF)"/>
            <person name="Condon B.J."/>
            <person name="Leng Y."/>
            <person name="Wu D."/>
            <person name="Bushley K.E."/>
            <person name="Ohm R.A."/>
            <person name="Otillar R."/>
            <person name="Martin J."/>
            <person name="Schackwitz W."/>
            <person name="Grimwood J."/>
            <person name="MohdZainudin N."/>
            <person name="Xue C."/>
            <person name="Wang R."/>
            <person name="Dhillon B."/>
            <person name="Tu Z.J."/>
            <person name="Steffenson B.J."/>
            <person name="Salamov A."/>
            <person name="Sun H."/>
            <person name="Lowry S."/>
            <person name="LaButti K."/>
            <person name="Han J."/>
            <person name="Copeland A."/>
            <person name="Lindquist E."/>
            <person name="Lucas S."/>
            <person name="Barry K."/>
            <person name="Schmutz J."/>
            <person name="Baker S."/>
            <person name="Grigoriev I.V."/>
            <person name="Zhong S."/>
            <person name="Turgeon B.G."/>
        </authorList>
    </citation>
    <scope>NUCLEOTIDE SEQUENCE</scope>
    <source>
        <strain evidence="2">C5</strain>
    </source>
</reference>
<dbReference type="EMBL" id="KB445576">
    <property type="protein sequence ID" value="EMD91782.1"/>
    <property type="molecule type" value="Genomic_DNA"/>
</dbReference>
<accession>M2UVD6</accession>
<evidence type="ECO:0000313" key="3">
    <source>
        <dbReference type="Proteomes" id="UP000016936"/>
    </source>
</evidence>
<proteinExistence type="predicted"/>
<reference evidence="3" key="3">
    <citation type="journal article" date="2013" name="PLoS Genet.">
        <title>Comparative genome structure, secondary metabolite, and effector coding capacity across Cochliobolus pathogens.</title>
        <authorList>
            <person name="Condon B.J."/>
            <person name="Leng Y."/>
            <person name="Wu D."/>
            <person name="Bushley K.E."/>
            <person name="Ohm R.A."/>
            <person name="Otillar R."/>
            <person name="Martin J."/>
            <person name="Schackwitz W."/>
            <person name="Grimwood J."/>
            <person name="MohdZainudin N."/>
            <person name="Xue C."/>
            <person name="Wang R."/>
            <person name="Manning V.A."/>
            <person name="Dhillon B."/>
            <person name="Tu Z.J."/>
            <person name="Steffenson B.J."/>
            <person name="Salamov A."/>
            <person name="Sun H."/>
            <person name="Lowry S."/>
            <person name="LaButti K."/>
            <person name="Han J."/>
            <person name="Copeland A."/>
            <person name="Lindquist E."/>
            <person name="Barry K."/>
            <person name="Schmutz J."/>
            <person name="Baker S.E."/>
            <person name="Ciuffetti L.M."/>
            <person name="Grigoriev I.V."/>
            <person name="Zhong S."/>
            <person name="Turgeon B.G."/>
        </authorList>
    </citation>
    <scope>NUCLEOTIDE SEQUENCE [LARGE SCALE GENOMIC DNA]</scope>
    <source>
        <strain evidence="3">C5 / ATCC 48332 / race O</strain>
    </source>
</reference>
<name>M2UVD6_COCH5</name>
<protein>
    <submittedName>
        <fullName evidence="2">Uncharacterized protein</fullName>
    </submittedName>
</protein>
<keyword evidence="3" id="KW-1185">Reference proteome</keyword>
<dbReference type="EMBL" id="KB445581">
    <property type="protein sequence ID" value="EMD88316.1"/>
    <property type="molecule type" value="Genomic_DNA"/>
</dbReference>
<dbReference type="Proteomes" id="UP000016936">
    <property type="component" value="Unassembled WGS sequence"/>
</dbReference>
<sequence>MGLGGWAELHWQRSKPPWQGYCAQSKRCGYRYFLICAAEQIPRVDLEAHPPRTCLLAIDSSVASVIVSMAADARPLGGSRSVRMDRLRLPAAAPWCSTVIVVFERAGLRRRAVLT</sequence>
<dbReference type="OrthoDB" id="10509387at2759"/>
<dbReference type="HOGENOM" id="CLU_2108786_0_0_1"/>